<dbReference type="Pfam" id="PF00106">
    <property type="entry name" value="adh_short"/>
    <property type="match status" value="1"/>
</dbReference>
<organism evidence="1 2">
    <name type="scientific">Trifolium pratense</name>
    <name type="common">Red clover</name>
    <dbReference type="NCBI Taxonomy" id="57577"/>
    <lineage>
        <taxon>Eukaryota</taxon>
        <taxon>Viridiplantae</taxon>
        <taxon>Streptophyta</taxon>
        <taxon>Embryophyta</taxon>
        <taxon>Tracheophyta</taxon>
        <taxon>Spermatophyta</taxon>
        <taxon>Magnoliopsida</taxon>
        <taxon>eudicotyledons</taxon>
        <taxon>Gunneridae</taxon>
        <taxon>Pentapetalae</taxon>
        <taxon>rosids</taxon>
        <taxon>fabids</taxon>
        <taxon>Fabales</taxon>
        <taxon>Fabaceae</taxon>
        <taxon>Papilionoideae</taxon>
        <taxon>50 kb inversion clade</taxon>
        <taxon>NPAAA clade</taxon>
        <taxon>Hologalegina</taxon>
        <taxon>IRL clade</taxon>
        <taxon>Trifolieae</taxon>
        <taxon>Trifolium</taxon>
    </lineage>
</organism>
<dbReference type="EMBL" id="ASHM01001767">
    <property type="protein sequence ID" value="PNY07245.1"/>
    <property type="molecule type" value="Genomic_DNA"/>
</dbReference>
<dbReference type="PANTHER" id="PTHR48476:SF1">
    <property type="entry name" value="SHORT-CHAIN DEHYDROGENASE TIC 32, CHLOROPLASTIC-LIKE"/>
    <property type="match status" value="1"/>
</dbReference>
<reference evidence="1 2" key="2">
    <citation type="journal article" date="2017" name="Front. Plant Sci.">
        <title>Gene Classification and Mining of Molecular Markers Useful in Red Clover (Trifolium pratense) Breeding.</title>
        <authorList>
            <person name="Istvanek J."/>
            <person name="Dluhosova J."/>
            <person name="Dluhos P."/>
            <person name="Patkova L."/>
            <person name="Nedelnik J."/>
            <person name="Repkova J."/>
        </authorList>
    </citation>
    <scope>NUCLEOTIDE SEQUENCE [LARGE SCALE GENOMIC DNA]</scope>
    <source>
        <strain evidence="2">cv. Tatra</strain>
        <tissue evidence="1">Young leaves</tissue>
    </source>
</reference>
<name>A0A2K3NW45_TRIPR</name>
<dbReference type="PRINTS" id="PR00081">
    <property type="entry name" value="GDHRDH"/>
</dbReference>
<reference evidence="1 2" key="1">
    <citation type="journal article" date="2014" name="Am. J. Bot.">
        <title>Genome assembly and annotation for red clover (Trifolium pratense; Fabaceae).</title>
        <authorList>
            <person name="Istvanek J."/>
            <person name="Jaros M."/>
            <person name="Krenek A."/>
            <person name="Repkova J."/>
        </authorList>
    </citation>
    <scope>NUCLEOTIDE SEQUENCE [LARGE SCALE GENOMIC DNA]</scope>
    <source>
        <strain evidence="2">cv. Tatra</strain>
        <tissue evidence="1">Young leaves</tissue>
    </source>
</reference>
<dbReference type="AlphaFoldDB" id="A0A2K3NW45"/>
<gene>
    <name evidence="1" type="ORF">L195_g003733</name>
</gene>
<dbReference type="InterPro" id="IPR055280">
    <property type="entry name" value="TIC32"/>
</dbReference>
<dbReference type="STRING" id="57577.A0A2K3NW45"/>
<dbReference type="SUPFAM" id="SSF51735">
    <property type="entry name" value="NAD(P)-binding Rossmann-fold domains"/>
    <property type="match status" value="1"/>
</dbReference>
<dbReference type="PANTHER" id="PTHR48476">
    <property type="entry name" value="SHORT-CHAIN DEHYDROGENASE TIC 32, CHLOROPLASTIC-LIKE"/>
    <property type="match status" value="1"/>
</dbReference>
<evidence type="ECO:0000313" key="2">
    <source>
        <dbReference type="Proteomes" id="UP000236291"/>
    </source>
</evidence>
<evidence type="ECO:0000313" key="1">
    <source>
        <dbReference type="EMBL" id="PNY07245.1"/>
    </source>
</evidence>
<dbReference type="Proteomes" id="UP000236291">
    <property type="component" value="Unassembled WGS sequence"/>
</dbReference>
<sequence>MTPSGFSLSSTAEDVTHGIHGSGLTAIVTGTTNGIGNETARVLALRGVHVIMAVRNIVAAQLVKEAILKEIPTAKVDVMELDLSSLASVRKFASDFNSSSFSLNILIYLRWKAYGQSKLANILHANELARHLKEDGVDITANSLHPGCIYTNIVGPEVAKTIPKDMLNMLGDYVLKNVQQGAATTCYVALNPQVKGISGKYFSDSNVDEPSSQATDIDLAKKLWDFSMKLIE</sequence>
<dbReference type="InterPro" id="IPR002347">
    <property type="entry name" value="SDR_fam"/>
</dbReference>
<protein>
    <submittedName>
        <fullName evidence="1">Short-chain dehydrogenase TIC 32 chloroplastic-like</fullName>
    </submittedName>
</protein>
<comment type="caution">
    <text evidence="1">The sequence shown here is derived from an EMBL/GenBank/DDBJ whole genome shotgun (WGS) entry which is preliminary data.</text>
</comment>
<dbReference type="InterPro" id="IPR036291">
    <property type="entry name" value="NAD(P)-bd_dom_sf"/>
</dbReference>
<proteinExistence type="predicted"/>
<accession>A0A2K3NW45</accession>
<dbReference type="Gene3D" id="3.40.50.720">
    <property type="entry name" value="NAD(P)-binding Rossmann-like Domain"/>
    <property type="match status" value="2"/>
</dbReference>